<accession>A0A1N7LPU0</accession>
<organism evidence="2 3">
    <name type="scientific">Thalassolituus maritimus</name>
    <dbReference type="NCBI Taxonomy" id="484498"/>
    <lineage>
        <taxon>Bacteria</taxon>
        <taxon>Pseudomonadati</taxon>
        <taxon>Pseudomonadota</taxon>
        <taxon>Gammaproteobacteria</taxon>
        <taxon>Oceanospirillales</taxon>
        <taxon>Oceanospirillaceae</taxon>
        <taxon>Thalassolituus</taxon>
    </lineage>
</organism>
<evidence type="ECO:0000313" key="2">
    <source>
        <dbReference type="EMBL" id="SIS75850.1"/>
    </source>
</evidence>
<feature type="signal peptide" evidence="1">
    <location>
        <begin position="1"/>
        <end position="22"/>
    </location>
</feature>
<evidence type="ECO:0008006" key="4">
    <source>
        <dbReference type="Google" id="ProtNLM"/>
    </source>
</evidence>
<proteinExistence type="predicted"/>
<keyword evidence="3" id="KW-1185">Reference proteome</keyword>
<reference evidence="3" key="1">
    <citation type="submission" date="2017-01" db="EMBL/GenBank/DDBJ databases">
        <authorList>
            <person name="Varghese N."/>
            <person name="Submissions S."/>
        </authorList>
    </citation>
    <scope>NUCLEOTIDE SEQUENCE [LARGE SCALE GENOMIC DNA]</scope>
    <source>
        <strain evidence="3">DSM 24913</strain>
    </source>
</reference>
<name>A0A1N7LPU0_9GAMM</name>
<protein>
    <recommendedName>
        <fullName evidence="4">Outer membrane protein beta-barrel domain-containing protein</fullName>
    </recommendedName>
</protein>
<feature type="chain" id="PRO_5012658946" description="Outer membrane protein beta-barrel domain-containing protein" evidence="1">
    <location>
        <begin position="23"/>
        <end position="222"/>
    </location>
</feature>
<evidence type="ECO:0000256" key="1">
    <source>
        <dbReference type="SAM" id="SignalP"/>
    </source>
</evidence>
<gene>
    <name evidence="2" type="ORF">SAMN05421686_104143</name>
</gene>
<dbReference type="EMBL" id="FTOH01000004">
    <property type="protein sequence ID" value="SIS75850.1"/>
    <property type="molecule type" value="Genomic_DNA"/>
</dbReference>
<dbReference type="Proteomes" id="UP000185639">
    <property type="component" value="Unassembled WGS sequence"/>
</dbReference>
<keyword evidence="1" id="KW-0732">Signal</keyword>
<dbReference type="RefSeq" id="WP_139325787.1">
    <property type="nucleotide sequence ID" value="NZ_FTOH01000004.1"/>
</dbReference>
<sequence length="222" mass="24673">MRPIYASVSALLGMTCALSAIAAEPFNYDYLGITYDYQRIGVDGFSEELEGHRVTAIYSEELKQGLIYQAFGTTEFTDDELMSSGDSYFYERDSIDLGVSLGTHIPFTAKADAVGTVKLGYAFYDVYSRLKVDGDATTTVVDESGSEPFADISAGIRWFLDDYNSIDIQPLLGVIVTEDTNDAYFRGRVSTRLVGTMEAYLDMTTYLDSDYRAFGTGIFLYY</sequence>
<evidence type="ECO:0000313" key="3">
    <source>
        <dbReference type="Proteomes" id="UP000185639"/>
    </source>
</evidence>
<dbReference type="STRING" id="484498.SAMN05421686_104143"/>
<dbReference type="AlphaFoldDB" id="A0A1N7LPU0"/>